<dbReference type="AlphaFoldDB" id="A0A9X1HY07"/>
<name>A0A9X1HY07_9BACT</name>
<evidence type="ECO:0000313" key="2">
    <source>
        <dbReference type="EMBL" id="MCA6078807.1"/>
    </source>
</evidence>
<evidence type="ECO:0000313" key="3">
    <source>
        <dbReference type="Proteomes" id="UP001139409"/>
    </source>
</evidence>
<feature type="signal peptide" evidence="1">
    <location>
        <begin position="1"/>
        <end position="21"/>
    </location>
</feature>
<accession>A0A9X1HY07</accession>
<keyword evidence="1" id="KW-0732">Signal</keyword>
<proteinExistence type="predicted"/>
<evidence type="ECO:0000256" key="1">
    <source>
        <dbReference type="SAM" id="SignalP"/>
    </source>
</evidence>
<organism evidence="2 3">
    <name type="scientific">Fulvivirga sedimenti</name>
    <dbReference type="NCBI Taxonomy" id="2879465"/>
    <lineage>
        <taxon>Bacteria</taxon>
        <taxon>Pseudomonadati</taxon>
        <taxon>Bacteroidota</taxon>
        <taxon>Cytophagia</taxon>
        <taxon>Cytophagales</taxon>
        <taxon>Fulvivirgaceae</taxon>
        <taxon>Fulvivirga</taxon>
    </lineage>
</organism>
<comment type="caution">
    <text evidence="2">The sequence shown here is derived from an EMBL/GenBank/DDBJ whole genome shotgun (WGS) entry which is preliminary data.</text>
</comment>
<feature type="chain" id="PRO_5040906942" evidence="1">
    <location>
        <begin position="22"/>
        <end position="168"/>
    </location>
</feature>
<reference evidence="2" key="1">
    <citation type="submission" date="2021-09" db="EMBL/GenBank/DDBJ databases">
        <title>Fulvivirga sp. isolated from coastal sediment.</title>
        <authorList>
            <person name="Yu H."/>
        </authorList>
    </citation>
    <scope>NUCLEOTIDE SEQUENCE</scope>
    <source>
        <strain evidence="2">1062</strain>
    </source>
</reference>
<sequence>MRQFLLFSLFALVSLSFSANAQQKPVHPVNFYDCMGKNLKWADRYIRSEFGVKAEKEIAGKDTVRLNFYNTVNDVKVSLFFVDEVCEYIGFSDYNLDDNSLNTFFTRWCTDVTEHYRFISDKDERYPMFEDTSFNMVFYIPENQPEKGGLQYFMFSGFIRGERILTMN</sequence>
<dbReference type="Proteomes" id="UP001139409">
    <property type="component" value="Unassembled WGS sequence"/>
</dbReference>
<keyword evidence="3" id="KW-1185">Reference proteome</keyword>
<dbReference type="EMBL" id="JAIXNE010000007">
    <property type="protein sequence ID" value="MCA6078807.1"/>
    <property type="molecule type" value="Genomic_DNA"/>
</dbReference>
<dbReference type="RefSeq" id="WP_225699668.1">
    <property type="nucleotide sequence ID" value="NZ_JAIXNE010000007.1"/>
</dbReference>
<protein>
    <submittedName>
        <fullName evidence="2">Uncharacterized protein</fullName>
    </submittedName>
</protein>
<gene>
    <name evidence="2" type="ORF">LDX50_28285</name>
</gene>